<dbReference type="InterPro" id="IPR014743">
    <property type="entry name" value="Cl-channel_core"/>
</dbReference>
<gene>
    <name evidence="8" type="ORF">WJX74_002007</name>
</gene>
<evidence type="ECO:0000256" key="3">
    <source>
        <dbReference type="ARBA" id="ARBA00022737"/>
    </source>
</evidence>
<comment type="caution">
    <text evidence="8">The sequence shown here is derived from an EMBL/GenBank/DDBJ whole genome shotgun (WGS) entry which is preliminary data.</text>
</comment>
<dbReference type="InterPro" id="IPR001807">
    <property type="entry name" value="ClC"/>
</dbReference>
<keyword evidence="5" id="KW-0129">CBS domain</keyword>
<name>A0AAW1QLE1_9CHLO</name>
<dbReference type="EMBL" id="JALJOS010000034">
    <property type="protein sequence ID" value="KAK9822032.1"/>
    <property type="molecule type" value="Genomic_DNA"/>
</dbReference>
<dbReference type="Gene3D" id="1.10.3080.10">
    <property type="entry name" value="Clc chloride channel"/>
    <property type="match status" value="1"/>
</dbReference>
<evidence type="ECO:0000256" key="5">
    <source>
        <dbReference type="ARBA" id="ARBA00023122"/>
    </source>
</evidence>
<dbReference type="PANTHER" id="PTHR11689:SF161">
    <property type="entry name" value="CHLORIDE CHANNEL PROTEIN"/>
    <property type="match status" value="1"/>
</dbReference>
<evidence type="ECO:0008006" key="10">
    <source>
        <dbReference type="Google" id="ProtNLM"/>
    </source>
</evidence>
<dbReference type="GO" id="GO:0015108">
    <property type="term" value="F:chloride transmembrane transporter activity"/>
    <property type="evidence" value="ECO:0007669"/>
    <property type="project" value="InterPro"/>
</dbReference>
<keyword evidence="6 7" id="KW-0472">Membrane</keyword>
<evidence type="ECO:0000313" key="8">
    <source>
        <dbReference type="EMBL" id="KAK9822032.1"/>
    </source>
</evidence>
<evidence type="ECO:0000256" key="7">
    <source>
        <dbReference type="SAM" id="Phobius"/>
    </source>
</evidence>
<protein>
    <recommendedName>
        <fullName evidence="10">Chloride channel protein</fullName>
    </recommendedName>
</protein>
<sequence length="225" mass="24098">MRPTRLLRETESLDFEPVHNSIFQEQTKARSTRKRFYGYTGHTAARGFVVVFCGIITGLLAAGLSTADEKLITLKLKLIDLLQSSGYNSWQIFAVHLAWSMPLLIMASSSTPRQQRVGGVSLVMAYLNGNDVPDLLRGRTLIVKWLGTMCGVTAGLAVGPEAPMVHMGACVASLLAFLDFGGPPPTPPPFPPGSSPYATVLPALPSGTDRRGLSLGWLAAVFSGI</sequence>
<keyword evidence="4 7" id="KW-1133">Transmembrane helix</keyword>
<evidence type="ECO:0000256" key="6">
    <source>
        <dbReference type="ARBA" id="ARBA00023136"/>
    </source>
</evidence>
<evidence type="ECO:0000256" key="1">
    <source>
        <dbReference type="ARBA" id="ARBA00004141"/>
    </source>
</evidence>
<dbReference type="InterPro" id="IPR051280">
    <property type="entry name" value="Cl-channel/antiporter"/>
</dbReference>
<evidence type="ECO:0000256" key="4">
    <source>
        <dbReference type="ARBA" id="ARBA00022989"/>
    </source>
</evidence>
<accession>A0AAW1QLE1</accession>
<keyword evidence="9" id="KW-1185">Reference proteome</keyword>
<comment type="subcellular location">
    <subcellularLocation>
        <location evidence="1">Membrane</location>
        <topology evidence="1">Multi-pass membrane protein</topology>
    </subcellularLocation>
</comment>
<dbReference type="Pfam" id="PF00654">
    <property type="entry name" value="Voltage_CLC"/>
    <property type="match status" value="1"/>
</dbReference>
<reference evidence="8 9" key="1">
    <citation type="journal article" date="2024" name="Nat. Commun.">
        <title>Phylogenomics reveals the evolutionary origins of lichenization in chlorophyte algae.</title>
        <authorList>
            <person name="Puginier C."/>
            <person name="Libourel C."/>
            <person name="Otte J."/>
            <person name="Skaloud P."/>
            <person name="Haon M."/>
            <person name="Grisel S."/>
            <person name="Petersen M."/>
            <person name="Berrin J.G."/>
            <person name="Delaux P.M."/>
            <person name="Dal Grande F."/>
            <person name="Keller J."/>
        </authorList>
    </citation>
    <scope>NUCLEOTIDE SEQUENCE [LARGE SCALE GENOMIC DNA]</scope>
    <source>
        <strain evidence="8 9">SAG 2145</strain>
    </source>
</reference>
<organism evidence="8 9">
    <name type="scientific">Apatococcus lobatus</name>
    <dbReference type="NCBI Taxonomy" id="904363"/>
    <lineage>
        <taxon>Eukaryota</taxon>
        <taxon>Viridiplantae</taxon>
        <taxon>Chlorophyta</taxon>
        <taxon>core chlorophytes</taxon>
        <taxon>Trebouxiophyceae</taxon>
        <taxon>Chlorellales</taxon>
        <taxon>Chlorellaceae</taxon>
        <taxon>Apatococcus</taxon>
    </lineage>
</organism>
<feature type="transmembrane region" description="Helical" evidence="7">
    <location>
        <begin position="43"/>
        <end position="67"/>
    </location>
</feature>
<keyword evidence="2 7" id="KW-0812">Transmembrane</keyword>
<keyword evidence="3" id="KW-0677">Repeat</keyword>
<proteinExistence type="predicted"/>
<dbReference type="Proteomes" id="UP001438707">
    <property type="component" value="Unassembled WGS sequence"/>
</dbReference>
<evidence type="ECO:0000256" key="2">
    <source>
        <dbReference type="ARBA" id="ARBA00022692"/>
    </source>
</evidence>
<dbReference type="GO" id="GO:0016020">
    <property type="term" value="C:membrane"/>
    <property type="evidence" value="ECO:0007669"/>
    <property type="project" value="UniProtKB-SubCell"/>
</dbReference>
<evidence type="ECO:0000313" key="9">
    <source>
        <dbReference type="Proteomes" id="UP001438707"/>
    </source>
</evidence>
<dbReference type="SUPFAM" id="SSF81340">
    <property type="entry name" value="Clc chloride channel"/>
    <property type="match status" value="1"/>
</dbReference>
<dbReference type="AlphaFoldDB" id="A0AAW1QLE1"/>
<dbReference type="PANTHER" id="PTHR11689">
    <property type="entry name" value="CHLORIDE CHANNEL PROTEIN CLC FAMILY MEMBER"/>
    <property type="match status" value="1"/>
</dbReference>